<evidence type="ECO:0000313" key="2">
    <source>
        <dbReference type="EMBL" id="QGW50664.1"/>
    </source>
</evidence>
<dbReference type="AlphaFoldDB" id="A0A7D0PAL5"/>
<keyword evidence="1" id="KW-0812">Transmembrane</keyword>
<organism evidence="2">
    <name type="scientific">Propsilocerus akamusi</name>
    <dbReference type="NCBI Taxonomy" id="903466"/>
    <lineage>
        <taxon>Eukaryota</taxon>
        <taxon>Metazoa</taxon>
        <taxon>Ecdysozoa</taxon>
        <taxon>Arthropoda</taxon>
        <taxon>Hexapoda</taxon>
        <taxon>Insecta</taxon>
        <taxon>Pterygota</taxon>
        <taxon>Neoptera</taxon>
        <taxon>Endopterygota</taxon>
        <taxon>Diptera</taxon>
        <taxon>Nematocera</taxon>
        <taxon>Chironomoidea</taxon>
        <taxon>Chironomidae</taxon>
        <taxon>Propsilocerus</taxon>
    </lineage>
</organism>
<reference evidence="2" key="1">
    <citation type="submission" date="2019-07" db="EMBL/GenBank/DDBJ databases">
        <title>Identification and Expression Pattern of Chemosensory Genes from the Transcriptome of the Propsilocerus akamusi.</title>
        <authorList>
            <person name="Yan C."/>
            <person name="Pan L."/>
        </authorList>
    </citation>
    <scope>NUCLEOTIDE SEQUENCE</scope>
</reference>
<keyword evidence="1" id="KW-0472">Membrane</keyword>
<dbReference type="EMBL" id="MN132991">
    <property type="protein sequence ID" value="QGW50664.1"/>
    <property type="molecule type" value="mRNA"/>
</dbReference>
<proteinExistence type="evidence at transcript level"/>
<protein>
    <submittedName>
        <fullName evidence="2">Ionotropic receptor 22</fullName>
    </submittedName>
</protein>
<feature type="transmembrane region" description="Helical" evidence="1">
    <location>
        <begin position="28"/>
        <end position="46"/>
    </location>
</feature>
<name>A0A7D0PAL5_9DIPT</name>
<keyword evidence="2" id="KW-0675">Receptor</keyword>
<sequence length="105" mass="12351">MFIASEAEYSQFGTRFGLNWCYRNGGRYRLNILTLIAILYYLYLINNRQLWNWGLFFLRLLNSSNLLNHFEELCLALSASSLFIFLPLDTLLKQTCDMSFSQCVN</sequence>
<evidence type="ECO:0000256" key="1">
    <source>
        <dbReference type="SAM" id="Phobius"/>
    </source>
</evidence>
<feature type="transmembrane region" description="Helical" evidence="1">
    <location>
        <begin position="66"/>
        <end position="88"/>
    </location>
</feature>
<accession>A0A7D0PAL5</accession>
<keyword evidence="1" id="KW-1133">Transmembrane helix</keyword>